<dbReference type="Proteomes" id="UP001165960">
    <property type="component" value="Unassembled WGS sequence"/>
</dbReference>
<reference evidence="1" key="1">
    <citation type="submission" date="2022-04" db="EMBL/GenBank/DDBJ databases">
        <title>Genome of the entomopathogenic fungus Entomophthora muscae.</title>
        <authorList>
            <person name="Elya C."/>
            <person name="Lovett B.R."/>
            <person name="Lee E."/>
            <person name="Macias A.M."/>
            <person name="Hajek A.E."/>
            <person name="De Bivort B.L."/>
            <person name="Kasson M.T."/>
            <person name="De Fine Licht H.H."/>
            <person name="Stajich J.E."/>
        </authorList>
    </citation>
    <scope>NUCLEOTIDE SEQUENCE</scope>
    <source>
        <strain evidence="1">Berkeley</strain>
    </source>
</reference>
<gene>
    <name evidence="1" type="primary">BRSK1</name>
    <name evidence="1" type="ORF">DSO57_1030850</name>
</gene>
<accession>A0ACC2RRR0</accession>
<comment type="caution">
    <text evidence="1">The sequence shown here is derived from an EMBL/GenBank/DDBJ whole genome shotgun (WGS) entry which is preliminary data.</text>
</comment>
<dbReference type="EMBL" id="QTSX02006606">
    <property type="protein sequence ID" value="KAJ9052773.1"/>
    <property type="molecule type" value="Genomic_DNA"/>
</dbReference>
<name>A0ACC2RRR0_9FUNG</name>
<evidence type="ECO:0000313" key="2">
    <source>
        <dbReference type="Proteomes" id="UP001165960"/>
    </source>
</evidence>
<sequence length="711" mass="80656">MGGSTENERVPELAITLENLAPLVFPTPLGEFRIVKTIGHGSYGRVKLVVNSITDEKFAVKIIRRNPIRENLGQPTAKPSKQVSRKASRIPMSKRTTSNYPEKEEGRIQAQNKRAETLKVRILREANLCKLLRHANIVALHDFRVSMTHYYLFFDHVDGCQLADRIGPKGCSEHQATIYFAQIVNAIAYCHRYSIVHRDIKIENILVDKFDRVKLIDFGLANFYDPNRHLKTSCGTIPYTSPEILRGSKYIGPEVDIWSLGVVLYTMVTGTLPFGDPRYRENYFKILRSEVRYPHTMSPECRDLISFCLHPDPEERFTITQIQEHELLVGPYEQLGISITPVQPVPIPNQLDANIIVEMAGCLLSTPEIIKHQLNLELKMGWRRPTQTEEVEEASTKVLCRNCPLVSVYHLIATHPERETIRHMAELEKVRLRTAQSNRLRERIALAQRSSRFKKSVAKQRKPVNTFKSQATTSVKDWTNTCFGDAEVRPEETCKKQTFIKSRPCSQKNRRSLVNLGHEVVLNQIPSVEDDSSSSIAEMLSTPHTCRRLTLVESVQSRGKVVVGRGDLDQVNLLLLSTLERLEIAHESVRDTKRCAYIAQYCPSLSQNDPSVLDMLSCSFSLELVELSPFFPKLHLDKLPILAPLPHSDSSIRMSCHPLKKSSSQPHPLFCILISPISGAIEKLPTMQRLINLELTSTLFKKPINKGIISP</sequence>
<keyword evidence="1" id="KW-0808">Transferase</keyword>
<dbReference type="EC" id="2.7.1.-" evidence="1"/>
<organism evidence="1 2">
    <name type="scientific">Entomophthora muscae</name>
    <dbReference type="NCBI Taxonomy" id="34485"/>
    <lineage>
        <taxon>Eukaryota</taxon>
        <taxon>Fungi</taxon>
        <taxon>Fungi incertae sedis</taxon>
        <taxon>Zoopagomycota</taxon>
        <taxon>Entomophthoromycotina</taxon>
        <taxon>Entomophthoromycetes</taxon>
        <taxon>Entomophthorales</taxon>
        <taxon>Entomophthoraceae</taxon>
        <taxon>Entomophthora</taxon>
    </lineage>
</organism>
<keyword evidence="1" id="KW-0418">Kinase</keyword>
<protein>
    <submittedName>
        <fullName evidence="1">Serine/threonine-protein kinase brsk1, variant 2</fullName>
        <ecNumber evidence="1">2.7.1.-</ecNumber>
    </submittedName>
</protein>
<evidence type="ECO:0000313" key="1">
    <source>
        <dbReference type="EMBL" id="KAJ9052773.1"/>
    </source>
</evidence>
<keyword evidence="2" id="KW-1185">Reference proteome</keyword>
<proteinExistence type="predicted"/>